<name>A0A0J8GRQ5_9ALTE</name>
<dbReference type="PROSITE" id="PS50088">
    <property type="entry name" value="ANK_REPEAT"/>
    <property type="match status" value="3"/>
</dbReference>
<reference evidence="4 5" key="1">
    <citation type="submission" date="2015-04" db="EMBL/GenBank/DDBJ databases">
        <title>Draft Genome Sequence of the Novel Agar-Digesting Marine Bacterium Q1.</title>
        <authorList>
            <person name="Li Y."/>
            <person name="Li D."/>
            <person name="Chen G."/>
            <person name="Du Z."/>
        </authorList>
    </citation>
    <scope>NUCLEOTIDE SEQUENCE [LARGE SCALE GENOMIC DNA]</scope>
    <source>
        <strain evidence="4 5">Q1</strain>
    </source>
</reference>
<dbReference type="RefSeq" id="WP_078061874.1">
    <property type="nucleotide sequence ID" value="NZ_KQ130488.1"/>
</dbReference>
<dbReference type="OrthoDB" id="928522at2"/>
<evidence type="ECO:0000256" key="2">
    <source>
        <dbReference type="ARBA" id="ARBA00023043"/>
    </source>
</evidence>
<dbReference type="InterPro" id="IPR036770">
    <property type="entry name" value="Ankyrin_rpt-contain_sf"/>
</dbReference>
<gene>
    <name evidence="4" type="ORF">XM47_09090</name>
</gene>
<sequence>MIRHCILSILIVTLLGCGPKPWDEPELHEAAIRGDIEKVQRILKQGVDVDSLNSQGATALHWAAFKGQKGVAKLLIEQGADVNAKTTKGSTPLRLATTHKQTEVISFLKSKGATLD</sequence>
<feature type="repeat" description="ANK" evidence="3">
    <location>
        <begin position="27"/>
        <end position="54"/>
    </location>
</feature>
<dbReference type="PRINTS" id="PR01415">
    <property type="entry name" value="ANKYRIN"/>
</dbReference>
<dbReference type="Pfam" id="PF12796">
    <property type="entry name" value="Ank_2"/>
    <property type="match status" value="1"/>
</dbReference>
<dbReference type="Gene3D" id="1.25.40.20">
    <property type="entry name" value="Ankyrin repeat-containing domain"/>
    <property type="match status" value="1"/>
</dbReference>
<dbReference type="SUPFAM" id="SSF48403">
    <property type="entry name" value="Ankyrin repeat"/>
    <property type="match status" value="1"/>
</dbReference>
<evidence type="ECO:0000256" key="1">
    <source>
        <dbReference type="ARBA" id="ARBA00022737"/>
    </source>
</evidence>
<dbReference type="SMART" id="SM00248">
    <property type="entry name" value="ANK"/>
    <property type="match status" value="3"/>
</dbReference>
<evidence type="ECO:0000256" key="3">
    <source>
        <dbReference type="PROSITE-ProRule" id="PRU00023"/>
    </source>
</evidence>
<dbReference type="PROSITE" id="PS51257">
    <property type="entry name" value="PROKAR_LIPOPROTEIN"/>
    <property type="match status" value="1"/>
</dbReference>
<dbReference type="EMBL" id="LAZL01000011">
    <property type="protein sequence ID" value="KMT65495.1"/>
    <property type="molecule type" value="Genomic_DNA"/>
</dbReference>
<protein>
    <submittedName>
        <fullName evidence="4">Uncharacterized protein</fullName>
    </submittedName>
</protein>
<dbReference type="InterPro" id="IPR002110">
    <property type="entry name" value="Ankyrin_rpt"/>
</dbReference>
<proteinExistence type="predicted"/>
<comment type="caution">
    <text evidence="4">The sequence shown here is derived from an EMBL/GenBank/DDBJ whole genome shotgun (WGS) entry which is preliminary data.</text>
</comment>
<evidence type="ECO:0000313" key="4">
    <source>
        <dbReference type="EMBL" id="KMT65495.1"/>
    </source>
</evidence>
<dbReference type="AlphaFoldDB" id="A0A0J8GRQ5"/>
<keyword evidence="2 3" id="KW-0040">ANK repeat</keyword>
<keyword evidence="5" id="KW-1185">Reference proteome</keyword>
<feature type="repeat" description="ANK" evidence="3">
    <location>
        <begin position="55"/>
        <end position="87"/>
    </location>
</feature>
<dbReference type="PROSITE" id="PS50297">
    <property type="entry name" value="ANK_REP_REGION"/>
    <property type="match status" value="2"/>
</dbReference>
<accession>A0A0J8GRQ5</accession>
<evidence type="ECO:0000313" key="5">
    <source>
        <dbReference type="Proteomes" id="UP000037600"/>
    </source>
</evidence>
<dbReference type="STRING" id="1513271.XM47_09090"/>
<organism evidence="4 5">
    <name type="scientific">Catenovulum maritimum</name>
    <dbReference type="NCBI Taxonomy" id="1513271"/>
    <lineage>
        <taxon>Bacteria</taxon>
        <taxon>Pseudomonadati</taxon>
        <taxon>Pseudomonadota</taxon>
        <taxon>Gammaproteobacteria</taxon>
        <taxon>Alteromonadales</taxon>
        <taxon>Alteromonadaceae</taxon>
        <taxon>Catenovulum</taxon>
    </lineage>
</organism>
<dbReference type="Proteomes" id="UP000037600">
    <property type="component" value="Unassembled WGS sequence"/>
</dbReference>
<feature type="repeat" description="ANK" evidence="3">
    <location>
        <begin position="88"/>
        <end position="116"/>
    </location>
</feature>
<dbReference type="PANTHER" id="PTHR24171">
    <property type="entry name" value="ANKYRIN REPEAT DOMAIN-CONTAINING PROTEIN 39-RELATED"/>
    <property type="match status" value="1"/>
</dbReference>
<keyword evidence="1" id="KW-0677">Repeat</keyword>